<gene>
    <name evidence="1" type="ORF">SK128_011373</name>
</gene>
<dbReference type="EMBL" id="JAXCGZ010017108">
    <property type="protein sequence ID" value="KAK7068840.1"/>
    <property type="molecule type" value="Genomic_DNA"/>
</dbReference>
<keyword evidence="2" id="KW-1185">Reference proteome</keyword>
<accession>A0AAN8WYU3</accession>
<organism evidence="1 2">
    <name type="scientific">Halocaridina rubra</name>
    <name type="common">Hawaiian red shrimp</name>
    <dbReference type="NCBI Taxonomy" id="373956"/>
    <lineage>
        <taxon>Eukaryota</taxon>
        <taxon>Metazoa</taxon>
        <taxon>Ecdysozoa</taxon>
        <taxon>Arthropoda</taxon>
        <taxon>Crustacea</taxon>
        <taxon>Multicrustacea</taxon>
        <taxon>Malacostraca</taxon>
        <taxon>Eumalacostraca</taxon>
        <taxon>Eucarida</taxon>
        <taxon>Decapoda</taxon>
        <taxon>Pleocyemata</taxon>
        <taxon>Caridea</taxon>
        <taxon>Atyoidea</taxon>
        <taxon>Atyidae</taxon>
        <taxon>Halocaridina</taxon>
    </lineage>
</organism>
<reference evidence="1 2" key="1">
    <citation type="submission" date="2023-11" db="EMBL/GenBank/DDBJ databases">
        <title>Halocaridina rubra genome assembly.</title>
        <authorList>
            <person name="Smith C."/>
        </authorList>
    </citation>
    <scope>NUCLEOTIDE SEQUENCE [LARGE SCALE GENOMIC DNA]</scope>
    <source>
        <strain evidence="1">EP-1</strain>
        <tissue evidence="1">Whole</tissue>
    </source>
</reference>
<comment type="caution">
    <text evidence="1">The sequence shown here is derived from an EMBL/GenBank/DDBJ whole genome shotgun (WGS) entry which is preliminary data.</text>
</comment>
<dbReference type="AlphaFoldDB" id="A0AAN8WYU3"/>
<proteinExistence type="predicted"/>
<sequence length="60" mass="6990">MAGTTTRVDNWNSLSEEVVNDNSTHSFKDKYDKYHKVQNGNDQETGRHELWVLSRNHNSV</sequence>
<protein>
    <submittedName>
        <fullName evidence="1">Uncharacterized protein</fullName>
    </submittedName>
</protein>
<evidence type="ECO:0000313" key="1">
    <source>
        <dbReference type="EMBL" id="KAK7068840.1"/>
    </source>
</evidence>
<dbReference type="Proteomes" id="UP001381693">
    <property type="component" value="Unassembled WGS sequence"/>
</dbReference>
<name>A0AAN8WYU3_HALRR</name>
<evidence type="ECO:0000313" key="2">
    <source>
        <dbReference type="Proteomes" id="UP001381693"/>
    </source>
</evidence>